<evidence type="ECO:0000313" key="1">
    <source>
        <dbReference type="EMBL" id="MSS20353.1"/>
    </source>
</evidence>
<dbReference type="EMBL" id="VUMO01000011">
    <property type="protein sequence ID" value="MSS20353.1"/>
    <property type="molecule type" value="Genomic_DNA"/>
</dbReference>
<gene>
    <name evidence="1" type="ORF">FYJ52_08085</name>
</gene>
<sequence length="150" mass="16787">MKDPADSNLDQHPPILSFLEFDADQADGEAADRAEASKAEAKAAAREKKCQILTDAYLTSRGLQNMREYADQTRAIARELVDATQMKPTKKGDKKQAQKIAERANLKAVVEQNWLLIQQNDTLIATLHQLDQDLRTATRYIAQKMDSTDA</sequence>
<accession>A0A7X2NHW1</accession>
<reference evidence="1 2" key="1">
    <citation type="submission" date="2019-08" db="EMBL/GenBank/DDBJ databases">
        <title>In-depth cultivation of the pig gut microbiome towards novel bacterial diversity and tailored functional studies.</title>
        <authorList>
            <person name="Wylensek D."/>
            <person name="Hitch T.C.A."/>
            <person name="Clavel T."/>
        </authorList>
    </citation>
    <scope>NUCLEOTIDE SEQUENCE [LARGE SCALE GENOMIC DNA]</scope>
    <source>
        <strain evidence="1 2">RF-744-FAT-4</strain>
    </source>
</reference>
<organism evidence="1 2">
    <name type="scientific">Pseudoramibacter porci</name>
    <dbReference type="NCBI Taxonomy" id="2606631"/>
    <lineage>
        <taxon>Bacteria</taxon>
        <taxon>Bacillati</taxon>
        <taxon>Bacillota</taxon>
        <taxon>Clostridia</taxon>
        <taxon>Eubacteriales</taxon>
        <taxon>Eubacteriaceae</taxon>
        <taxon>Pseudoramibacter</taxon>
    </lineage>
</organism>
<dbReference type="Proteomes" id="UP000461754">
    <property type="component" value="Unassembled WGS sequence"/>
</dbReference>
<proteinExistence type="predicted"/>
<comment type="caution">
    <text evidence="1">The sequence shown here is derived from an EMBL/GenBank/DDBJ whole genome shotgun (WGS) entry which is preliminary data.</text>
</comment>
<name>A0A7X2NHW1_9FIRM</name>
<dbReference type="RefSeq" id="WP_154576727.1">
    <property type="nucleotide sequence ID" value="NZ_VUMO01000011.1"/>
</dbReference>
<protein>
    <submittedName>
        <fullName evidence="1">Uncharacterized protein</fullName>
    </submittedName>
</protein>
<dbReference type="AlphaFoldDB" id="A0A7X2NHW1"/>
<keyword evidence="2" id="KW-1185">Reference proteome</keyword>
<evidence type="ECO:0000313" key="2">
    <source>
        <dbReference type="Proteomes" id="UP000461754"/>
    </source>
</evidence>